<proteinExistence type="predicted"/>
<organism evidence="1 2">
    <name type="scientific">candidate division CSSED10-310 bacterium</name>
    <dbReference type="NCBI Taxonomy" id="2855610"/>
    <lineage>
        <taxon>Bacteria</taxon>
        <taxon>Bacteria division CSSED10-310</taxon>
    </lineage>
</organism>
<dbReference type="EMBL" id="JBHPBY010000222">
    <property type="protein sequence ID" value="MFC1851754.1"/>
    <property type="molecule type" value="Genomic_DNA"/>
</dbReference>
<dbReference type="Proteomes" id="UP001594351">
    <property type="component" value="Unassembled WGS sequence"/>
</dbReference>
<comment type="caution">
    <text evidence="1">The sequence shown here is derived from an EMBL/GenBank/DDBJ whole genome shotgun (WGS) entry which is preliminary data.</text>
</comment>
<reference evidence="1 2" key="1">
    <citation type="submission" date="2024-09" db="EMBL/GenBank/DDBJ databases">
        <title>Laminarin stimulates single cell rates of sulfate reduction while oxygen inhibits transcriptomic activity in coastal marine sediment.</title>
        <authorList>
            <person name="Lindsay M."/>
            <person name="Orcutt B."/>
            <person name="Emerson D."/>
            <person name="Stepanauskas R."/>
            <person name="D'Angelo T."/>
        </authorList>
    </citation>
    <scope>NUCLEOTIDE SEQUENCE [LARGE SCALE GENOMIC DNA]</scope>
    <source>
        <strain evidence="1">SAG AM-311-K15</strain>
    </source>
</reference>
<evidence type="ECO:0000313" key="2">
    <source>
        <dbReference type="Proteomes" id="UP001594351"/>
    </source>
</evidence>
<name>A0ABV6YZY4_UNCC1</name>
<keyword evidence="2" id="KW-1185">Reference proteome</keyword>
<gene>
    <name evidence="1" type="ORF">ACFL27_16305</name>
</gene>
<sequence>MFEDIKTIHNLEQYLDRLWQFAVQSRRMDQLAADRFADMVCELFFAGSDLSQQVSQLAGNSLY</sequence>
<accession>A0ABV6YZY4</accession>
<evidence type="ECO:0000313" key="1">
    <source>
        <dbReference type="EMBL" id="MFC1851754.1"/>
    </source>
</evidence>
<protein>
    <submittedName>
        <fullName evidence="1">Uncharacterized protein</fullName>
    </submittedName>
</protein>
<feature type="non-terminal residue" evidence="1">
    <location>
        <position position="63"/>
    </location>
</feature>